<evidence type="ECO:0000256" key="3">
    <source>
        <dbReference type="ARBA" id="ARBA00023175"/>
    </source>
</evidence>
<dbReference type="PROSITE" id="PS50067">
    <property type="entry name" value="KINESIN_MOTOR_2"/>
    <property type="match status" value="1"/>
</dbReference>
<dbReference type="GO" id="GO:0005524">
    <property type="term" value="F:ATP binding"/>
    <property type="evidence" value="ECO:0007669"/>
    <property type="project" value="UniProtKB-UniRule"/>
</dbReference>
<dbReference type="GO" id="GO:0008017">
    <property type="term" value="F:microtubule binding"/>
    <property type="evidence" value="ECO:0007669"/>
    <property type="project" value="InterPro"/>
</dbReference>
<dbReference type="PANTHER" id="PTHR47968">
    <property type="entry name" value="CENTROMERE PROTEIN E"/>
    <property type="match status" value="1"/>
</dbReference>
<evidence type="ECO:0000256" key="1">
    <source>
        <dbReference type="ARBA" id="ARBA00022741"/>
    </source>
</evidence>
<keyword evidence="6" id="KW-0175">Coiled coil</keyword>
<dbReference type="InterPro" id="IPR036961">
    <property type="entry name" value="Kinesin_motor_dom_sf"/>
</dbReference>
<feature type="coiled-coil region" evidence="6">
    <location>
        <begin position="692"/>
        <end position="726"/>
    </location>
</feature>
<dbReference type="Gene3D" id="3.40.850.10">
    <property type="entry name" value="Kinesin motor domain"/>
    <property type="match status" value="1"/>
</dbReference>
<feature type="compositionally biased region" description="Low complexity" evidence="7">
    <location>
        <begin position="531"/>
        <end position="546"/>
    </location>
</feature>
<feature type="compositionally biased region" description="Gly residues" evidence="7">
    <location>
        <begin position="472"/>
        <end position="484"/>
    </location>
</feature>
<organism evidence="9 10">
    <name type="scientific">Volvox reticuliferus</name>
    <dbReference type="NCBI Taxonomy" id="1737510"/>
    <lineage>
        <taxon>Eukaryota</taxon>
        <taxon>Viridiplantae</taxon>
        <taxon>Chlorophyta</taxon>
        <taxon>core chlorophytes</taxon>
        <taxon>Chlorophyceae</taxon>
        <taxon>CS clade</taxon>
        <taxon>Chlamydomonadales</taxon>
        <taxon>Volvocaceae</taxon>
        <taxon>Volvox</taxon>
    </lineage>
</organism>
<evidence type="ECO:0000256" key="6">
    <source>
        <dbReference type="SAM" id="Coils"/>
    </source>
</evidence>
<name>A0A8J4FUP1_9CHLO</name>
<feature type="compositionally biased region" description="Polar residues" evidence="7">
    <location>
        <begin position="825"/>
        <end position="839"/>
    </location>
</feature>
<feature type="compositionally biased region" description="Gly residues" evidence="7">
    <location>
        <begin position="873"/>
        <end position="885"/>
    </location>
</feature>
<feature type="compositionally biased region" description="Low complexity" evidence="7">
    <location>
        <begin position="787"/>
        <end position="806"/>
    </location>
</feature>
<keyword evidence="10" id="KW-1185">Reference proteome</keyword>
<comment type="caution">
    <text evidence="9">The sequence shown here is derived from an EMBL/GenBank/DDBJ whole genome shotgun (WGS) entry which is preliminary data.</text>
</comment>
<protein>
    <recommendedName>
        <fullName evidence="5">Kinesin-like protein</fullName>
    </recommendedName>
</protein>
<dbReference type="GO" id="GO:0007018">
    <property type="term" value="P:microtubule-based movement"/>
    <property type="evidence" value="ECO:0007669"/>
    <property type="project" value="InterPro"/>
</dbReference>
<dbReference type="OrthoDB" id="3176171at2759"/>
<keyword evidence="5" id="KW-0493">Microtubule</keyword>
<evidence type="ECO:0000256" key="5">
    <source>
        <dbReference type="RuleBase" id="RU000394"/>
    </source>
</evidence>
<feature type="non-terminal residue" evidence="9">
    <location>
        <position position="1"/>
    </location>
</feature>
<dbReference type="InterPro" id="IPR027417">
    <property type="entry name" value="P-loop_NTPase"/>
</dbReference>
<dbReference type="InterPro" id="IPR019821">
    <property type="entry name" value="Kinesin_motor_CS"/>
</dbReference>
<dbReference type="PANTHER" id="PTHR47968:SF67">
    <property type="entry name" value="KINESIN MOTOR DOMAIN-CONTAINING PROTEIN"/>
    <property type="match status" value="1"/>
</dbReference>
<keyword evidence="2 4" id="KW-0067">ATP-binding</keyword>
<dbReference type="InterPro" id="IPR001752">
    <property type="entry name" value="Kinesin_motor_dom"/>
</dbReference>
<dbReference type="EMBL" id="BNCP01000062">
    <property type="protein sequence ID" value="GIL91021.1"/>
    <property type="molecule type" value="Genomic_DNA"/>
</dbReference>
<feature type="compositionally biased region" description="Low complexity" evidence="7">
    <location>
        <begin position="454"/>
        <end position="471"/>
    </location>
</feature>
<dbReference type="SMART" id="SM00129">
    <property type="entry name" value="KISc"/>
    <property type="match status" value="1"/>
</dbReference>
<proteinExistence type="inferred from homology"/>
<evidence type="ECO:0000313" key="10">
    <source>
        <dbReference type="Proteomes" id="UP000747110"/>
    </source>
</evidence>
<keyword evidence="1 4" id="KW-0547">Nucleotide-binding</keyword>
<dbReference type="InterPro" id="IPR027640">
    <property type="entry name" value="Kinesin-like_fam"/>
</dbReference>
<evidence type="ECO:0000256" key="4">
    <source>
        <dbReference type="PROSITE-ProRule" id="PRU00283"/>
    </source>
</evidence>
<feature type="region of interest" description="Disordered" evidence="7">
    <location>
        <begin position="447"/>
        <end position="489"/>
    </location>
</feature>
<dbReference type="Pfam" id="PF23735">
    <property type="entry name" value="KIF9"/>
    <property type="match status" value="1"/>
</dbReference>
<evidence type="ECO:0000256" key="7">
    <source>
        <dbReference type="SAM" id="MobiDB-lite"/>
    </source>
</evidence>
<feature type="region of interest" description="Disordered" evidence="7">
    <location>
        <begin position="523"/>
        <end position="579"/>
    </location>
</feature>
<dbReference type="InterPro" id="IPR056524">
    <property type="entry name" value="KIF6/9_C"/>
</dbReference>
<feature type="domain" description="Kinesin motor" evidence="8">
    <location>
        <begin position="12"/>
        <end position="351"/>
    </location>
</feature>
<feature type="binding site" evidence="4">
    <location>
        <begin position="99"/>
        <end position="106"/>
    </location>
    <ligand>
        <name>ATP</name>
        <dbReference type="ChEBI" id="CHEBI:30616"/>
    </ligand>
</feature>
<dbReference type="GO" id="GO:0005874">
    <property type="term" value="C:microtubule"/>
    <property type="evidence" value="ECO:0007669"/>
    <property type="project" value="UniProtKB-KW"/>
</dbReference>
<evidence type="ECO:0000313" key="9">
    <source>
        <dbReference type="EMBL" id="GIL91021.1"/>
    </source>
</evidence>
<keyword evidence="3 4" id="KW-0505">Motor protein</keyword>
<feature type="region of interest" description="Disordered" evidence="7">
    <location>
        <begin position="763"/>
        <end position="886"/>
    </location>
</feature>
<sequence length="927" mass="98783">LVIMAPGPEVSGIDIYVRIKPVPRASPRLAIDTTENKIEFNIPRNEAAGLVNNQREHFEFRFNGILTAEAKQDEVFERVARPAVMGAMEGYNGTIFAYGQTGSGKTFTITGGPERYVDRGIIPRSISAIFSEISKRSDQQFTVHISYLEIYNNEGYDLLDAEREIKAMEDLQQVHLGEADDGTVSYRNLSMYRANNEEEALNLLFLGDTNRTISETPMNMASSRSHCIFTIHVEGRKVGEDLVRRSKLNLVDLAGSERVSKTGVDGTTLREAKYINLSLHYLEQVIIALQEKAMGMNRPHIPYRNSMMTMALKDSLGGNCRTTMVATVNSAQDQLDESISTCRFAQRVAMVRNTVLLNEELDPSLMIRRLKQEVRELKEEIRLLKGEEEERGPLTPDEIIRLQGTVEAWVADDSPEAALNLGGSMMMIRAVFDIFKRLLRTGGFKPGAGGGGLTFPTGNKDVGSTPGTPAGNAGGGGGGGGGGASSAEAADYQEQIRKLKLQVAQRDNEIGILVSMLKRREGAGAKGPVLGSPSASMAGPPAAAAGGASGVVGGADGGAAGPGPPSTVTASAGGGGGTAAVAAPQVASSVADEMAMLMNTNLLADRNKAFELFRKSYRQNEVIEENKALLKSKYDSAKALGAGVNECKGRINELRTAIERHRMQRAAAAVAEGKTVESMDEDDEERRCKDLMEQEKARYKDAFGQLRELKKEIEHLHMLLEQSRTRLQRDFEQWLGLMLRQQQQQEQQGAPPETMAAAGMLVPNASPHSRRSPAGPPPVPRQAWGDPATSTSSSFSAVPSGRAAGPVPVPRPGPGAPQASWAIGSPSTSQTFQSPNGSMPTAYGYGPGPGPGPGPGGNGGGASGMRSSTGQLPIGGGGGGAGGRLQGVDPSVLEAARPFLTGNPDADADIIKFYEAKAKLLQKLGNG</sequence>
<dbReference type="Pfam" id="PF00225">
    <property type="entry name" value="Kinesin"/>
    <property type="match status" value="1"/>
</dbReference>
<dbReference type="SUPFAM" id="SSF52540">
    <property type="entry name" value="P-loop containing nucleoside triphosphate hydrolases"/>
    <property type="match status" value="1"/>
</dbReference>
<gene>
    <name evidence="9" type="ORF">Vretifemale_18712</name>
</gene>
<dbReference type="GO" id="GO:0003777">
    <property type="term" value="F:microtubule motor activity"/>
    <property type="evidence" value="ECO:0007669"/>
    <property type="project" value="InterPro"/>
</dbReference>
<evidence type="ECO:0000259" key="8">
    <source>
        <dbReference type="PROSITE" id="PS50067"/>
    </source>
</evidence>
<dbReference type="PROSITE" id="PS00411">
    <property type="entry name" value="KINESIN_MOTOR_1"/>
    <property type="match status" value="1"/>
</dbReference>
<dbReference type="AlphaFoldDB" id="A0A8J4FUP1"/>
<comment type="similarity">
    <text evidence="4 5">Belongs to the TRAFAC class myosin-kinesin ATPase superfamily. Kinesin family.</text>
</comment>
<accession>A0A8J4FUP1</accession>
<dbReference type="Proteomes" id="UP000747110">
    <property type="component" value="Unassembled WGS sequence"/>
</dbReference>
<dbReference type="PRINTS" id="PR00380">
    <property type="entry name" value="KINESINHEAVY"/>
</dbReference>
<feature type="compositionally biased region" description="Gly residues" evidence="7">
    <location>
        <begin position="547"/>
        <end position="561"/>
    </location>
</feature>
<evidence type="ECO:0000256" key="2">
    <source>
        <dbReference type="ARBA" id="ARBA00022840"/>
    </source>
</evidence>
<reference evidence="9" key="1">
    <citation type="journal article" date="2021" name="Proc. Natl. Acad. Sci. U.S.A.">
        <title>Three genomes in the algal genus Volvox reveal the fate of a haploid sex-determining region after a transition to homothallism.</title>
        <authorList>
            <person name="Yamamoto K."/>
            <person name="Hamaji T."/>
            <person name="Kawai-Toyooka H."/>
            <person name="Matsuzaki R."/>
            <person name="Takahashi F."/>
            <person name="Nishimura Y."/>
            <person name="Kawachi M."/>
            <person name="Noguchi H."/>
            <person name="Minakuchi Y."/>
            <person name="Umen J.G."/>
            <person name="Toyoda A."/>
            <person name="Nozaki H."/>
        </authorList>
    </citation>
    <scope>NUCLEOTIDE SEQUENCE</scope>
    <source>
        <strain evidence="9">NIES-3786</strain>
    </source>
</reference>